<dbReference type="Proteomes" id="UP000027195">
    <property type="component" value="Unassembled WGS sequence"/>
</dbReference>
<dbReference type="InterPro" id="IPR002575">
    <property type="entry name" value="Aminoglycoside_PTrfase"/>
</dbReference>
<evidence type="ECO:0000259" key="1">
    <source>
        <dbReference type="Pfam" id="PF01636"/>
    </source>
</evidence>
<dbReference type="PANTHER" id="PTHR21310">
    <property type="entry name" value="AMINOGLYCOSIDE PHOSPHOTRANSFERASE-RELATED-RELATED"/>
    <property type="match status" value="1"/>
</dbReference>
<protein>
    <recommendedName>
        <fullName evidence="1">Aminoglycoside phosphotransferase domain-containing protein</fullName>
    </recommendedName>
</protein>
<feature type="domain" description="Aminoglycoside phosphotransferase" evidence="1">
    <location>
        <begin position="58"/>
        <end position="220"/>
    </location>
</feature>
<dbReference type="Gene3D" id="3.90.1200.10">
    <property type="match status" value="1"/>
</dbReference>
<proteinExistence type="predicted"/>
<dbReference type="SUPFAM" id="SSF56112">
    <property type="entry name" value="Protein kinase-like (PK-like)"/>
    <property type="match status" value="1"/>
</dbReference>
<dbReference type="InterPro" id="IPR051678">
    <property type="entry name" value="AGP_Transferase"/>
</dbReference>
<dbReference type="InParanoid" id="A0A067MNL9"/>
<organism evidence="2 3">
    <name type="scientific">Botryobasidium botryosum (strain FD-172 SS1)</name>
    <dbReference type="NCBI Taxonomy" id="930990"/>
    <lineage>
        <taxon>Eukaryota</taxon>
        <taxon>Fungi</taxon>
        <taxon>Dikarya</taxon>
        <taxon>Basidiomycota</taxon>
        <taxon>Agaricomycotina</taxon>
        <taxon>Agaricomycetes</taxon>
        <taxon>Cantharellales</taxon>
        <taxon>Botryobasidiaceae</taxon>
        <taxon>Botryobasidium</taxon>
    </lineage>
</organism>
<evidence type="ECO:0000313" key="3">
    <source>
        <dbReference type="Proteomes" id="UP000027195"/>
    </source>
</evidence>
<accession>A0A067MNL9</accession>
<dbReference type="InterPro" id="IPR011009">
    <property type="entry name" value="Kinase-like_dom_sf"/>
</dbReference>
<dbReference type="PANTHER" id="PTHR21310:SF15">
    <property type="entry name" value="AMINOGLYCOSIDE PHOSPHOTRANSFERASE DOMAIN-CONTAINING PROTEIN"/>
    <property type="match status" value="1"/>
</dbReference>
<dbReference type="AlphaFoldDB" id="A0A067MNL9"/>
<name>A0A067MNL9_BOTB1</name>
<evidence type="ECO:0000313" key="2">
    <source>
        <dbReference type="EMBL" id="KDQ13186.1"/>
    </source>
</evidence>
<dbReference type="OrthoDB" id="5598852at2759"/>
<dbReference type="HOGENOM" id="CLU_1030539_0_0_1"/>
<keyword evidence="3" id="KW-1185">Reference proteome</keyword>
<gene>
    <name evidence="2" type="ORF">BOTBODRAFT_188707</name>
</gene>
<reference evidence="3" key="1">
    <citation type="journal article" date="2014" name="Proc. Natl. Acad. Sci. U.S.A.">
        <title>Extensive sampling of basidiomycete genomes demonstrates inadequacy of the white-rot/brown-rot paradigm for wood decay fungi.</title>
        <authorList>
            <person name="Riley R."/>
            <person name="Salamov A.A."/>
            <person name="Brown D.W."/>
            <person name="Nagy L.G."/>
            <person name="Floudas D."/>
            <person name="Held B.W."/>
            <person name="Levasseur A."/>
            <person name="Lombard V."/>
            <person name="Morin E."/>
            <person name="Otillar R."/>
            <person name="Lindquist E.A."/>
            <person name="Sun H."/>
            <person name="LaButti K.M."/>
            <person name="Schmutz J."/>
            <person name="Jabbour D."/>
            <person name="Luo H."/>
            <person name="Baker S.E."/>
            <person name="Pisabarro A.G."/>
            <person name="Walton J.D."/>
            <person name="Blanchette R.A."/>
            <person name="Henrissat B."/>
            <person name="Martin F."/>
            <person name="Cullen D."/>
            <person name="Hibbett D.S."/>
            <person name="Grigoriev I.V."/>
        </authorList>
    </citation>
    <scope>NUCLEOTIDE SEQUENCE [LARGE SCALE GENOMIC DNA]</scope>
    <source>
        <strain evidence="3">FD-172 SS1</strain>
    </source>
</reference>
<dbReference type="EMBL" id="KL198045">
    <property type="protein sequence ID" value="KDQ13186.1"/>
    <property type="molecule type" value="Genomic_DNA"/>
</dbReference>
<sequence>MLLEEIKARIASGKELPMKQFSAGRNVCDIGDGKIVKYGFSVRVGEGLATRFISENTSIPVPEIFAIATEELKNDRITCIVEEKIHGTRLLEILPTLDSQSASDIAEQLSGFLVQLSSLDHRGSGHVGVIGGSFNETGFFGSWTHFDHRMPTTTKEFVEYFIDRARRGVSPDKIAKWMSTFDFCRPPIFSHGDLVPENIMVYDGRVTGIIDWECAGWYPYFWNHCMGWLALRRPSCKDSAWKEILPQTIQPYEAESSCFSEILFYADIFG</sequence>
<dbReference type="Pfam" id="PF01636">
    <property type="entry name" value="APH"/>
    <property type="match status" value="1"/>
</dbReference>